<dbReference type="OrthoDB" id="428655at2759"/>
<dbReference type="InParanoid" id="A0A0D0EAC5"/>
<dbReference type="SUPFAM" id="SSF49764">
    <property type="entry name" value="HSP20-like chaperones"/>
    <property type="match status" value="1"/>
</dbReference>
<evidence type="ECO:0000256" key="1">
    <source>
        <dbReference type="ARBA" id="ARBA00004123"/>
    </source>
</evidence>
<evidence type="ECO:0000256" key="3">
    <source>
        <dbReference type="ARBA" id="ARBA00018915"/>
    </source>
</evidence>
<dbReference type="Gene3D" id="2.60.40.790">
    <property type="match status" value="1"/>
</dbReference>
<dbReference type="InterPro" id="IPR008978">
    <property type="entry name" value="HSP20-like_chaperone"/>
</dbReference>
<reference evidence="8" key="2">
    <citation type="submission" date="2015-01" db="EMBL/GenBank/DDBJ databases">
        <title>Evolutionary Origins and Diversification of the Mycorrhizal Mutualists.</title>
        <authorList>
            <consortium name="DOE Joint Genome Institute"/>
            <consortium name="Mycorrhizal Genomics Consortium"/>
            <person name="Kohler A."/>
            <person name="Kuo A."/>
            <person name="Nagy L.G."/>
            <person name="Floudas D."/>
            <person name="Copeland A."/>
            <person name="Barry K.W."/>
            <person name="Cichocki N."/>
            <person name="Veneault-Fourrey C."/>
            <person name="LaButti K."/>
            <person name="Lindquist E.A."/>
            <person name="Lipzen A."/>
            <person name="Lundell T."/>
            <person name="Morin E."/>
            <person name="Murat C."/>
            <person name="Riley R."/>
            <person name="Ohm R."/>
            <person name="Sun H."/>
            <person name="Tunlid A."/>
            <person name="Henrissat B."/>
            <person name="Grigoriev I.V."/>
            <person name="Hibbett D.S."/>
            <person name="Martin F."/>
        </authorList>
    </citation>
    <scope>NUCLEOTIDE SEQUENCE [LARGE SCALE GENOMIC DNA]</scope>
    <source>
        <strain evidence="8">Ve08.2h10</strain>
    </source>
</reference>
<dbReference type="STRING" id="930991.A0A0D0EAC5"/>
<comment type="subcellular location">
    <subcellularLocation>
        <location evidence="2">Cytoplasm</location>
    </subcellularLocation>
    <subcellularLocation>
        <location evidence="1">Nucleus</location>
    </subcellularLocation>
</comment>
<dbReference type="InterPro" id="IPR007052">
    <property type="entry name" value="CS_dom"/>
</dbReference>
<evidence type="ECO:0000259" key="6">
    <source>
        <dbReference type="PROSITE" id="PS51203"/>
    </source>
</evidence>
<accession>A0A0D0EAC5</accession>
<evidence type="ECO:0000313" key="8">
    <source>
        <dbReference type="Proteomes" id="UP000054538"/>
    </source>
</evidence>
<protein>
    <recommendedName>
        <fullName evidence="3">NudC domain-containing protein 1</fullName>
    </recommendedName>
</protein>
<name>A0A0D0EAC5_9AGAM</name>
<dbReference type="PANTHER" id="PTHR21664:SF1">
    <property type="entry name" value="NUDC DOMAIN-CONTAINING PROTEIN 1"/>
    <property type="match status" value="1"/>
</dbReference>
<feature type="domain" description="CS" evidence="6">
    <location>
        <begin position="299"/>
        <end position="401"/>
    </location>
</feature>
<dbReference type="Proteomes" id="UP000054538">
    <property type="component" value="Unassembled WGS sequence"/>
</dbReference>
<proteinExistence type="predicted"/>
<sequence>MADFTPTRSLLNPKFEGYKLQLLDQNDIVRRYDLPYKTTQSSTYGKYPLTLREVQSRITHNHLAISTANGRGIYVDTHHRVVAVDVGDANTDPVFTVVYELPTSLVTPQVDLVHPEYPSAAFLDERIAFVGNGQGNLFILDIPITGSAALLASFQLVDKEISTSSPCIPFRVHSVVKTSDSTAVALLSSRYYEAASDPSSKHPIKYHAFDVWAAGFALPFSEMKVEAAALDIIWHRRGEDIPILMTYNLARNAYLLLGSSTYRAISDPYATRYEPSADEIAPIPCPEEVLDAEGSPQPTKPYPYSWTQTPDVVTVAFPLPSTTQKSQIRVTLSQQTLTLHVAVTSTAEGITIPHFSAKQLWDGIRPSTSFWTWDREGEHKFGILTVHLDKQNEGTKWSNIFAASGTSSTDADDVDVPETLDPSELYAVREALEKYTTALRDGEDASGLGLGHGLPSLAQGEMDEEVDAEVGRAAFATWVGEDGSSPPWFSGQRDSAFNLLSAPLPGTEVESLSLVVKYGLDGTRHLLSDSGGQPEWKHGNTFSALAFVLASKRDTRFTYHTSDAVFAFENGTQDRGGNVYMYRSSNPKEIWAKQSVLAVGQDDAGSLLGVGTFTPEGGQGSTIICLCENKLVVLRNVR</sequence>
<keyword evidence="4" id="KW-0963">Cytoplasm</keyword>
<dbReference type="HOGENOM" id="CLU_021382_0_0_1"/>
<keyword evidence="8" id="KW-1185">Reference proteome</keyword>
<dbReference type="AlphaFoldDB" id="A0A0D0EAC5"/>
<evidence type="ECO:0000256" key="5">
    <source>
        <dbReference type="ARBA" id="ARBA00023242"/>
    </source>
</evidence>
<dbReference type="EMBL" id="KN824984">
    <property type="protein sequence ID" value="KIK96470.1"/>
    <property type="molecule type" value="Genomic_DNA"/>
</dbReference>
<evidence type="ECO:0000256" key="4">
    <source>
        <dbReference type="ARBA" id="ARBA00022490"/>
    </source>
</evidence>
<evidence type="ECO:0000256" key="2">
    <source>
        <dbReference type="ARBA" id="ARBA00004496"/>
    </source>
</evidence>
<organism evidence="7 8">
    <name type="scientific">Paxillus rubicundulus Ve08.2h10</name>
    <dbReference type="NCBI Taxonomy" id="930991"/>
    <lineage>
        <taxon>Eukaryota</taxon>
        <taxon>Fungi</taxon>
        <taxon>Dikarya</taxon>
        <taxon>Basidiomycota</taxon>
        <taxon>Agaricomycotina</taxon>
        <taxon>Agaricomycetes</taxon>
        <taxon>Agaricomycetidae</taxon>
        <taxon>Boletales</taxon>
        <taxon>Paxilineae</taxon>
        <taxon>Paxillaceae</taxon>
        <taxon>Paxillus</taxon>
    </lineage>
</organism>
<dbReference type="GO" id="GO:0005634">
    <property type="term" value="C:nucleus"/>
    <property type="evidence" value="ECO:0007669"/>
    <property type="project" value="UniProtKB-SubCell"/>
</dbReference>
<reference evidence="7 8" key="1">
    <citation type="submission" date="2014-04" db="EMBL/GenBank/DDBJ databases">
        <authorList>
            <consortium name="DOE Joint Genome Institute"/>
            <person name="Kuo A."/>
            <person name="Kohler A."/>
            <person name="Jargeat P."/>
            <person name="Nagy L.G."/>
            <person name="Floudas D."/>
            <person name="Copeland A."/>
            <person name="Barry K.W."/>
            <person name="Cichocki N."/>
            <person name="Veneault-Fourrey C."/>
            <person name="LaButti K."/>
            <person name="Lindquist E.A."/>
            <person name="Lipzen A."/>
            <person name="Lundell T."/>
            <person name="Morin E."/>
            <person name="Murat C."/>
            <person name="Sun H."/>
            <person name="Tunlid A."/>
            <person name="Henrissat B."/>
            <person name="Grigoriev I.V."/>
            <person name="Hibbett D.S."/>
            <person name="Martin F."/>
            <person name="Nordberg H.P."/>
            <person name="Cantor M.N."/>
            <person name="Hua S.X."/>
        </authorList>
    </citation>
    <scope>NUCLEOTIDE SEQUENCE [LARGE SCALE GENOMIC DNA]</scope>
    <source>
        <strain evidence="7 8">Ve08.2h10</strain>
    </source>
</reference>
<keyword evidence="5" id="KW-0539">Nucleus</keyword>
<evidence type="ECO:0000313" key="7">
    <source>
        <dbReference type="EMBL" id="KIK96470.1"/>
    </source>
</evidence>
<dbReference type="Pfam" id="PF04969">
    <property type="entry name" value="CS"/>
    <property type="match status" value="1"/>
</dbReference>
<dbReference type="PANTHER" id="PTHR21664">
    <property type="entry name" value="CHRONIC MYELOGENOUS LEUKEMIA TUMOR ANTIGEN 66"/>
    <property type="match status" value="1"/>
</dbReference>
<dbReference type="CDD" id="cd06467">
    <property type="entry name" value="p23_NUDC_like"/>
    <property type="match status" value="1"/>
</dbReference>
<dbReference type="PROSITE" id="PS51203">
    <property type="entry name" value="CS"/>
    <property type="match status" value="1"/>
</dbReference>
<gene>
    <name evidence="7" type="ORF">PAXRUDRAFT_138355</name>
</gene>
<dbReference type="GO" id="GO:0005737">
    <property type="term" value="C:cytoplasm"/>
    <property type="evidence" value="ECO:0007669"/>
    <property type="project" value="UniProtKB-SubCell"/>
</dbReference>
<dbReference type="InterPro" id="IPR037895">
    <property type="entry name" value="NUDCD1"/>
</dbReference>